<sequence length="570" mass="64367">MNPPQNDSSSRKNSDPLSMSDFWLEVENIKQMQGSDGEDSSSSEPSTPEEAEAAWLQDTGLSPLIDDPIPTEGNVLILSTLTRTQTAAVQRRLNSYSRSLKKRCKQPARDVREVFTSHSRRRSASNVFDTEVAYSEQAAFEHNENCKTEYKPEKLPHFHIQKGRLGMTRISDLSASDMKQVPTLALIELTALCDVLELDLKRNKAIKRKAFESKLFGVPLTNLLEHDRKMISNTQVPLILQAMLTCLEKRGIDVQGILRISGSQARIKSLQQRLEKNFYAGLFSWDEVNPHDVAGLLKLFLRELPAPLLTAEYLPAFSAVQKISNLKQRLQALNLLILILPEANRCTLKALLEFLSKVASLEKSNLMSLWNIATIMAPNIFLYRGSNCKGPEGGEKQLAEGVAGLVMAMVHYQELLWTVPTFLLSQVRKLNENSSKRFNDSRLLNFLRKIHIDKEKPEKLQTETCKQVKIQALVFVKDSLTIQLDEGTRAADVLKKFQQQMAQRGWQMIRSVNLIKCNGSFEFPNVELYEVGGNICEHCLDPDTYLLDLYNANPNGEWVIKPSPPSTLIL</sequence>
<dbReference type="Pfam" id="PF00620">
    <property type="entry name" value="RhoGAP"/>
    <property type="match status" value="1"/>
</dbReference>
<dbReference type="Pfam" id="PF25442">
    <property type="entry name" value="Ubiquitin_RHG40_C"/>
    <property type="match status" value="1"/>
</dbReference>
<reference evidence="5" key="1">
    <citation type="thesis" date="2020" institute="ProQuest LLC" country="789 East Eisenhower Parkway, Ann Arbor, MI, USA">
        <title>Comparative Genomics and Chromosome Evolution.</title>
        <authorList>
            <person name="Mudd A.B."/>
        </authorList>
    </citation>
    <scope>NUCLEOTIDE SEQUENCE</scope>
    <source>
        <strain evidence="5">1538</strain>
        <tissue evidence="5">Blood</tissue>
    </source>
</reference>
<evidence type="ECO:0000313" key="5">
    <source>
        <dbReference type="EMBL" id="DBA27752.1"/>
    </source>
</evidence>
<dbReference type="FunFam" id="1.10.555.10:FF:000018">
    <property type="entry name" value="Rho GTPase activating protein 28"/>
    <property type="match status" value="1"/>
</dbReference>
<dbReference type="SUPFAM" id="SSF48350">
    <property type="entry name" value="GTPase activation domain, GAP"/>
    <property type="match status" value="1"/>
</dbReference>
<keyword evidence="6" id="KW-1185">Reference proteome</keyword>
<proteinExistence type="predicted"/>
<dbReference type="Gene3D" id="1.10.555.10">
    <property type="entry name" value="Rho GTPase activation protein"/>
    <property type="match status" value="1"/>
</dbReference>
<name>A0AAV3AUD9_PYXAD</name>
<accession>A0AAV3AUD9</accession>
<dbReference type="PANTHER" id="PTHR14963">
    <property type="entry name" value="RHO GTPASE ACTIVATING PROTEIN 18,19-RELATED"/>
    <property type="match status" value="1"/>
</dbReference>
<dbReference type="GO" id="GO:0051056">
    <property type="term" value="P:regulation of small GTPase mediated signal transduction"/>
    <property type="evidence" value="ECO:0007669"/>
    <property type="project" value="TreeGrafter"/>
</dbReference>
<evidence type="ECO:0000256" key="2">
    <source>
        <dbReference type="ARBA" id="ARBA00055252"/>
    </source>
</evidence>
<feature type="compositionally biased region" description="Acidic residues" evidence="3">
    <location>
        <begin position="36"/>
        <end position="52"/>
    </location>
</feature>
<keyword evidence="1" id="KW-0343">GTPase activation</keyword>
<feature type="region of interest" description="Disordered" evidence="3">
    <location>
        <begin position="1"/>
        <end position="52"/>
    </location>
</feature>
<dbReference type="Proteomes" id="UP001181693">
    <property type="component" value="Unassembled WGS sequence"/>
</dbReference>
<dbReference type="GO" id="GO:0007165">
    <property type="term" value="P:signal transduction"/>
    <property type="evidence" value="ECO:0007669"/>
    <property type="project" value="InterPro"/>
</dbReference>
<evidence type="ECO:0000313" key="6">
    <source>
        <dbReference type="Proteomes" id="UP001181693"/>
    </source>
</evidence>
<comment type="function">
    <text evidence="2">GTPase activator for the Rho-type GTPases by converting them to an inactive GDP-bound state.</text>
</comment>
<dbReference type="GO" id="GO:0005737">
    <property type="term" value="C:cytoplasm"/>
    <property type="evidence" value="ECO:0007669"/>
    <property type="project" value="TreeGrafter"/>
</dbReference>
<gene>
    <name evidence="5" type="ORF">GDO54_008216</name>
</gene>
<protein>
    <recommendedName>
        <fullName evidence="4">Rho-GAP domain-containing protein</fullName>
    </recommendedName>
</protein>
<dbReference type="InterPro" id="IPR008936">
    <property type="entry name" value="Rho_GTPase_activation_prot"/>
</dbReference>
<dbReference type="GO" id="GO:0030833">
    <property type="term" value="P:regulation of actin filament polymerization"/>
    <property type="evidence" value="ECO:0007669"/>
    <property type="project" value="TreeGrafter"/>
</dbReference>
<evidence type="ECO:0000259" key="4">
    <source>
        <dbReference type="PROSITE" id="PS50238"/>
    </source>
</evidence>
<dbReference type="GO" id="GO:0005096">
    <property type="term" value="F:GTPase activator activity"/>
    <property type="evidence" value="ECO:0007669"/>
    <property type="project" value="UniProtKB-KW"/>
</dbReference>
<dbReference type="AlphaFoldDB" id="A0AAV3AUD9"/>
<dbReference type="InterPro" id="IPR000198">
    <property type="entry name" value="RhoGAP_dom"/>
</dbReference>
<evidence type="ECO:0000256" key="3">
    <source>
        <dbReference type="SAM" id="MobiDB-lite"/>
    </source>
</evidence>
<dbReference type="PANTHER" id="PTHR14963:SF4">
    <property type="entry name" value="RHO GTPASE-ACTIVATING PROTEIN 40"/>
    <property type="match status" value="1"/>
</dbReference>
<organism evidence="5 6">
    <name type="scientific">Pyxicephalus adspersus</name>
    <name type="common">African bullfrog</name>
    <dbReference type="NCBI Taxonomy" id="30357"/>
    <lineage>
        <taxon>Eukaryota</taxon>
        <taxon>Metazoa</taxon>
        <taxon>Chordata</taxon>
        <taxon>Craniata</taxon>
        <taxon>Vertebrata</taxon>
        <taxon>Euteleostomi</taxon>
        <taxon>Amphibia</taxon>
        <taxon>Batrachia</taxon>
        <taxon>Anura</taxon>
        <taxon>Neobatrachia</taxon>
        <taxon>Ranoidea</taxon>
        <taxon>Pyxicephalidae</taxon>
        <taxon>Pyxicephalinae</taxon>
        <taxon>Pyxicephalus</taxon>
    </lineage>
</organism>
<dbReference type="EMBL" id="DYDO01000003">
    <property type="protein sequence ID" value="DBA27752.1"/>
    <property type="molecule type" value="Genomic_DNA"/>
</dbReference>
<dbReference type="SMART" id="SM00324">
    <property type="entry name" value="RhoGAP"/>
    <property type="match status" value="1"/>
</dbReference>
<feature type="domain" description="Rho-GAP" evidence="4">
    <location>
        <begin position="218"/>
        <end position="417"/>
    </location>
</feature>
<dbReference type="PROSITE" id="PS50238">
    <property type="entry name" value="RHOGAP"/>
    <property type="match status" value="1"/>
</dbReference>
<dbReference type="InterPro" id="IPR057323">
    <property type="entry name" value="RHG40/28/18_ubiquitin"/>
</dbReference>
<evidence type="ECO:0000256" key="1">
    <source>
        <dbReference type="ARBA" id="ARBA00022468"/>
    </source>
</evidence>
<comment type="caution">
    <text evidence="5">The sequence shown here is derived from an EMBL/GenBank/DDBJ whole genome shotgun (WGS) entry which is preliminary data.</text>
</comment>